<dbReference type="PIRSF" id="PIRSF019202">
    <property type="entry name" value="UCP019202"/>
    <property type="match status" value="1"/>
</dbReference>
<dbReference type="EMBL" id="JABMJE010000021">
    <property type="protein sequence ID" value="NQS77593.1"/>
    <property type="molecule type" value="Genomic_DNA"/>
</dbReference>
<evidence type="ECO:0000313" key="2">
    <source>
        <dbReference type="EMBL" id="NQS77593.1"/>
    </source>
</evidence>
<proteinExistence type="predicted"/>
<reference evidence="2" key="2">
    <citation type="submission" date="2020-05" db="EMBL/GenBank/DDBJ databases">
        <title>The first insight into the ecology of ammonia-tolerant syntrophic propionate oxidizing bacteria.</title>
        <authorList>
            <person name="Singh A."/>
            <person name="Schnurer A."/>
            <person name="Westerholm M."/>
        </authorList>
    </citation>
    <scope>NUCLEOTIDE SEQUENCE</scope>
    <source>
        <strain evidence="2">MAG54</strain>
    </source>
</reference>
<dbReference type="RefSeq" id="WP_062262165.1">
    <property type="nucleotide sequence ID" value="NZ_JAHAVR010000006.1"/>
</dbReference>
<dbReference type="OrthoDB" id="116710at2157"/>
<evidence type="ECO:0000313" key="1">
    <source>
        <dbReference type="EMBL" id="CVK32012.1"/>
    </source>
</evidence>
<dbReference type="Proteomes" id="UP000069850">
    <property type="component" value="Chromosome 1"/>
</dbReference>
<accession>A0A0X3BIP2</accession>
<evidence type="ECO:0000313" key="3">
    <source>
        <dbReference type="Proteomes" id="UP000069850"/>
    </source>
</evidence>
<name>A0A0X3BIP2_9EURY</name>
<dbReference type="GeneID" id="27136803"/>
<dbReference type="KEGG" id="mema:MMAB1_0798"/>
<reference evidence="1 3" key="1">
    <citation type="submission" date="2016-01" db="EMBL/GenBank/DDBJ databases">
        <authorList>
            <person name="Manzoor S."/>
        </authorList>
    </citation>
    <scope>NUCLEOTIDE SEQUENCE [LARGE SCALE GENOMIC DNA]</scope>
    <source>
        <strain evidence="1">Methanoculleus sp MAB1</strain>
    </source>
</reference>
<dbReference type="EMBL" id="LT158599">
    <property type="protein sequence ID" value="CVK32012.1"/>
    <property type="molecule type" value="Genomic_DNA"/>
</dbReference>
<protein>
    <submittedName>
        <fullName evidence="2">DUF432 domain-containing protein</fullName>
    </submittedName>
</protein>
<dbReference type="AlphaFoldDB" id="A0A0X3BIP2"/>
<dbReference type="Pfam" id="PF04254">
    <property type="entry name" value="DUF432"/>
    <property type="match status" value="1"/>
</dbReference>
<sequence>MFGQYYDTFRCEVGDILVETEQIDGLLTYRRRCEGRAFKRILVSETARIIINPVEPVNLPKEVTDFLQMEFTPIVIEPGAARTIYLKFPVEIGVFLESEKGIEVLDVFGTGTQKYALYGSPTSGVIVRWYRSAVYSEIPQVERFSEGVMELSIQNASHEWVEVSSVVFDSVDMKIYYGDIVATTATMKIVSPVMAETDFIDSPPIPGMARSIELYKARKIPVLDRGYLMEWGLS</sequence>
<gene>
    <name evidence="2" type="ORF">HQQ74_02540</name>
    <name evidence="1" type="ORF">MMAB1_0798</name>
</gene>
<dbReference type="Proteomes" id="UP000737555">
    <property type="component" value="Unassembled WGS sequence"/>
</dbReference>
<organism evidence="1 3">
    <name type="scientific">Methanoculleus bourgensis</name>
    <dbReference type="NCBI Taxonomy" id="83986"/>
    <lineage>
        <taxon>Archaea</taxon>
        <taxon>Methanobacteriati</taxon>
        <taxon>Methanobacteriota</taxon>
        <taxon>Stenosarchaea group</taxon>
        <taxon>Methanomicrobia</taxon>
        <taxon>Methanomicrobiales</taxon>
        <taxon>Methanomicrobiaceae</taxon>
        <taxon>Methanoculleus</taxon>
    </lineage>
</organism>
<dbReference type="InterPro" id="IPR007366">
    <property type="entry name" value="DUF432"/>
</dbReference>